<proteinExistence type="predicted"/>
<accession>A0A0F9UMA2</accession>
<sequence length="113" mass="12046">MKFTTLALSMVVGFVTVPALVTADEAMSSMPGMAAGQSVDAIESSGVITAIDHNNRKVTFKHKAIPELSWPPMTMGFSVDPNVDMKSVNTGDSVTFTLTPSKSGQKVTRIKKQ</sequence>
<dbReference type="EMBL" id="LAZR01000916">
    <property type="protein sequence ID" value="KKN54718.1"/>
    <property type="molecule type" value="Genomic_DNA"/>
</dbReference>
<evidence type="ECO:0008006" key="2">
    <source>
        <dbReference type="Google" id="ProtNLM"/>
    </source>
</evidence>
<comment type="caution">
    <text evidence="1">The sequence shown here is derived from an EMBL/GenBank/DDBJ whole genome shotgun (WGS) entry which is preliminary data.</text>
</comment>
<protein>
    <recommendedName>
        <fullName evidence="2">Copper-binding protein</fullName>
    </recommendedName>
</protein>
<dbReference type="InterPro" id="IPR021647">
    <property type="entry name" value="CusF_Ec"/>
</dbReference>
<reference evidence="1" key="1">
    <citation type="journal article" date="2015" name="Nature">
        <title>Complex archaea that bridge the gap between prokaryotes and eukaryotes.</title>
        <authorList>
            <person name="Spang A."/>
            <person name="Saw J.H."/>
            <person name="Jorgensen S.L."/>
            <person name="Zaremba-Niedzwiedzka K."/>
            <person name="Martijn J."/>
            <person name="Lind A.E."/>
            <person name="van Eijk R."/>
            <person name="Schleper C."/>
            <person name="Guy L."/>
            <person name="Ettema T.J."/>
        </authorList>
    </citation>
    <scope>NUCLEOTIDE SEQUENCE</scope>
</reference>
<name>A0A0F9UMA2_9ZZZZ</name>
<dbReference type="Pfam" id="PF11604">
    <property type="entry name" value="CusF_Ec"/>
    <property type="match status" value="1"/>
</dbReference>
<organism evidence="1">
    <name type="scientific">marine sediment metagenome</name>
    <dbReference type="NCBI Taxonomy" id="412755"/>
    <lineage>
        <taxon>unclassified sequences</taxon>
        <taxon>metagenomes</taxon>
        <taxon>ecological metagenomes</taxon>
    </lineage>
</organism>
<gene>
    <name evidence="1" type="ORF">LCGC14_0589460</name>
</gene>
<evidence type="ECO:0000313" key="1">
    <source>
        <dbReference type="EMBL" id="KKN54718.1"/>
    </source>
</evidence>
<dbReference type="AlphaFoldDB" id="A0A0F9UMA2"/>
<dbReference type="InterPro" id="IPR042230">
    <property type="entry name" value="CusF_sf"/>
</dbReference>
<dbReference type="Gene3D" id="2.40.50.320">
    <property type="entry name" value="Copper binding periplasmic protein CusF"/>
    <property type="match status" value="1"/>
</dbReference>